<organism evidence="1 2">
    <name type="scientific">Aureobasidium pullulans EXF-150</name>
    <dbReference type="NCBI Taxonomy" id="1043002"/>
    <lineage>
        <taxon>Eukaryota</taxon>
        <taxon>Fungi</taxon>
        <taxon>Dikarya</taxon>
        <taxon>Ascomycota</taxon>
        <taxon>Pezizomycotina</taxon>
        <taxon>Dothideomycetes</taxon>
        <taxon>Dothideomycetidae</taxon>
        <taxon>Dothideales</taxon>
        <taxon>Saccotheciaceae</taxon>
        <taxon>Aureobasidium</taxon>
    </lineage>
</organism>
<proteinExistence type="predicted"/>
<evidence type="ECO:0000313" key="1">
    <source>
        <dbReference type="EMBL" id="KEQ80253.1"/>
    </source>
</evidence>
<evidence type="ECO:0000313" key="2">
    <source>
        <dbReference type="Proteomes" id="UP000030706"/>
    </source>
</evidence>
<protein>
    <recommendedName>
        <fullName evidence="3">F-box domain-containing protein</fullName>
    </recommendedName>
</protein>
<evidence type="ECO:0008006" key="3">
    <source>
        <dbReference type="Google" id="ProtNLM"/>
    </source>
</evidence>
<keyword evidence="2" id="KW-1185">Reference proteome</keyword>
<sequence length="442" mass="50073">MAASQVLCSPELLHSIFYYCRDSRSTLAAAACVNSAWSEEALNVLWGNRDFGENPPVHEGRVLIDLSTGRRQYYASKIRMLHIEHRADVVHASLKDLNFPRLQHLLLNRNYTSGAIGDAPSQYLQPNLEGLEWYSWDSDLTKEFLDQINARCTRLKELTLGDDDNLRTTPEEFFDFLAKNRSISELTIACPDLVQNDLMFYLSERKGLECLALWDRPWDEDIFQKISSEQPHPFDDLRDITLCLKPPAIPFALPLLKNITRINLEIEGDGGAAPEHLATMISLQDMCIRFCDATELPVDGLLAMRSLTNLTRFCFMGHELQSHFSNDNLKSLLSALRQLETFDFPVQCPLSFSALLSISKNCRSIGAITLRGAYDPQRLAEEAEPMFPELQVLVIKGDGSEEIPPRRLDATEIARLICCHAPKLDDLELTDPRLQDVVEAYD</sequence>
<reference evidence="1 2" key="1">
    <citation type="journal article" date="2014" name="BMC Genomics">
        <title>Genome sequencing of four Aureobasidium pullulans varieties: biotechnological potential, stress tolerance, and description of new species.</title>
        <authorList>
            <person name="Gostin Ar C."/>
            <person name="Ohm R.A."/>
            <person name="Kogej T."/>
            <person name="Sonjak S."/>
            <person name="Turk M."/>
            <person name="Zajc J."/>
            <person name="Zalar P."/>
            <person name="Grube M."/>
            <person name="Sun H."/>
            <person name="Han J."/>
            <person name="Sharma A."/>
            <person name="Chiniquy J."/>
            <person name="Ngan C.Y."/>
            <person name="Lipzen A."/>
            <person name="Barry K."/>
            <person name="Grigoriev I.V."/>
            <person name="Gunde-Cimerman N."/>
        </authorList>
    </citation>
    <scope>NUCLEOTIDE SEQUENCE [LARGE SCALE GENOMIC DNA]</scope>
    <source>
        <strain evidence="1 2">EXF-150</strain>
    </source>
</reference>
<gene>
    <name evidence="1" type="ORF">M438DRAFT_339055</name>
</gene>
<dbReference type="Gene3D" id="3.80.10.10">
    <property type="entry name" value="Ribonuclease Inhibitor"/>
    <property type="match status" value="1"/>
</dbReference>
<dbReference type="SUPFAM" id="SSF52047">
    <property type="entry name" value="RNI-like"/>
    <property type="match status" value="1"/>
</dbReference>
<dbReference type="Proteomes" id="UP000030706">
    <property type="component" value="Unassembled WGS sequence"/>
</dbReference>
<name>A0A074X4E1_AURPU</name>
<dbReference type="AlphaFoldDB" id="A0A074X4E1"/>
<accession>A0A074X4E1</accession>
<dbReference type="EMBL" id="KL584999">
    <property type="protein sequence ID" value="KEQ80253.1"/>
    <property type="molecule type" value="Genomic_DNA"/>
</dbReference>
<dbReference type="InterPro" id="IPR032675">
    <property type="entry name" value="LRR_dom_sf"/>
</dbReference>
<dbReference type="GeneID" id="40746488"/>
<dbReference type="RefSeq" id="XP_029756440.1">
    <property type="nucleotide sequence ID" value="XM_029904182.1"/>
</dbReference>
<dbReference type="HOGENOM" id="CLU_042058_1_0_1"/>
<dbReference type="OrthoDB" id="2305901at2759"/>